<feature type="region of interest" description="Disordered" evidence="1">
    <location>
        <begin position="289"/>
        <end position="318"/>
    </location>
</feature>
<dbReference type="OrthoDB" id="5404115at2759"/>
<proteinExistence type="predicted"/>
<feature type="region of interest" description="Disordered" evidence="1">
    <location>
        <begin position="230"/>
        <end position="273"/>
    </location>
</feature>
<protein>
    <submittedName>
        <fullName evidence="2">Uncharacterized protein</fullName>
    </submittedName>
</protein>
<accession>A0A3N4KGY8</accession>
<feature type="compositionally biased region" description="Basic and acidic residues" evidence="1">
    <location>
        <begin position="666"/>
        <end position="679"/>
    </location>
</feature>
<name>A0A3N4KGY8_9PEZI</name>
<dbReference type="Proteomes" id="UP000277580">
    <property type="component" value="Unassembled WGS sequence"/>
</dbReference>
<dbReference type="EMBL" id="ML119161">
    <property type="protein sequence ID" value="RPB08599.1"/>
    <property type="molecule type" value="Genomic_DNA"/>
</dbReference>
<evidence type="ECO:0000313" key="2">
    <source>
        <dbReference type="EMBL" id="RPB08599.1"/>
    </source>
</evidence>
<evidence type="ECO:0000313" key="3">
    <source>
        <dbReference type="Proteomes" id="UP000277580"/>
    </source>
</evidence>
<evidence type="ECO:0000256" key="1">
    <source>
        <dbReference type="SAM" id="MobiDB-lite"/>
    </source>
</evidence>
<feature type="region of interest" description="Disordered" evidence="1">
    <location>
        <begin position="666"/>
        <end position="687"/>
    </location>
</feature>
<dbReference type="InParanoid" id="A0A3N4KGY8"/>
<feature type="region of interest" description="Disordered" evidence="1">
    <location>
        <begin position="57"/>
        <end position="76"/>
    </location>
</feature>
<dbReference type="AlphaFoldDB" id="A0A3N4KGY8"/>
<feature type="region of interest" description="Disordered" evidence="1">
    <location>
        <begin position="464"/>
        <end position="494"/>
    </location>
</feature>
<gene>
    <name evidence="2" type="ORF">P167DRAFT_578144</name>
</gene>
<reference evidence="2 3" key="1">
    <citation type="journal article" date="2018" name="Nat. Ecol. Evol.">
        <title>Pezizomycetes genomes reveal the molecular basis of ectomycorrhizal truffle lifestyle.</title>
        <authorList>
            <person name="Murat C."/>
            <person name="Payen T."/>
            <person name="Noel B."/>
            <person name="Kuo A."/>
            <person name="Morin E."/>
            <person name="Chen J."/>
            <person name="Kohler A."/>
            <person name="Krizsan K."/>
            <person name="Balestrini R."/>
            <person name="Da Silva C."/>
            <person name="Montanini B."/>
            <person name="Hainaut M."/>
            <person name="Levati E."/>
            <person name="Barry K.W."/>
            <person name="Belfiori B."/>
            <person name="Cichocki N."/>
            <person name="Clum A."/>
            <person name="Dockter R.B."/>
            <person name="Fauchery L."/>
            <person name="Guy J."/>
            <person name="Iotti M."/>
            <person name="Le Tacon F."/>
            <person name="Lindquist E.A."/>
            <person name="Lipzen A."/>
            <person name="Malagnac F."/>
            <person name="Mello A."/>
            <person name="Molinier V."/>
            <person name="Miyauchi S."/>
            <person name="Poulain J."/>
            <person name="Riccioni C."/>
            <person name="Rubini A."/>
            <person name="Sitrit Y."/>
            <person name="Splivallo R."/>
            <person name="Traeger S."/>
            <person name="Wang M."/>
            <person name="Zifcakova L."/>
            <person name="Wipf D."/>
            <person name="Zambonelli A."/>
            <person name="Paolocci F."/>
            <person name="Nowrousian M."/>
            <person name="Ottonello S."/>
            <person name="Baldrian P."/>
            <person name="Spatafora J.W."/>
            <person name="Henrissat B."/>
            <person name="Nagy L.G."/>
            <person name="Aury J.M."/>
            <person name="Wincker P."/>
            <person name="Grigoriev I.V."/>
            <person name="Bonfante P."/>
            <person name="Martin F.M."/>
        </authorList>
    </citation>
    <scope>NUCLEOTIDE SEQUENCE [LARGE SCALE GENOMIC DNA]</scope>
    <source>
        <strain evidence="2 3">CCBAS932</strain>
    </source>
</reference>
<keyword evidence="3" id="KW-1185">Reference proteome</keyword>
<sequence length="687" mass="76282">MSVRYAPTNTLVKHIGEKTFERIKFIVIDDDLSASFTSKDLAGVNPQSDKFRRYRLPQSQDEECRGNPSANNTEQNVSYRDNLTEKNKLFNNLFNCYHPTQVSRISKFVCWSQGPLVPYRPKIALIFEVGGPTKKVQEFNWNDTPRASVFMCNNNGEIKKLAFGDARVSGVEFISLGKPAPISGCGDTASFLSLIPGNERAEEIFETIMDKTALEIQRARWGISSSMVFSSSESNSDDDSNSLRLKPRTSKKVTWDDEPSQPTNSSRTGKKGSMERKLVAQLGNLCHAPRGLETGQDNLTSSKPLHPETFHHSYHHPSSSAQFFGAGAANIPPRSPMSINNIAEKGFTATEPANIDNINQDLNIDLSFRKRRMDAFRRNTKSDIPKLGVIEAKQPGSVLQKTHLSSDQSVGDRFKEYQERALGNHRAPPIHHSFPPLSAPADTAQIDEQRPKSLDRDICTCGKRHTKSSENAAPQKLDSDTSGMAPEDPDITRDVPCTQLADRVTSGRPISINTEVKLSDCSKPHIGSDFDNCSICTSASRTCAVESPIGPMDTAFGTSLQISGNENTIISPHPSHFDRNGLPRTCEQSASPQDDIQPENIQPYEICRSDYPVFDGCIIQRGFFPLYPSKEAPAVEYRKRIGGVGNWYQWPPIQVSREYLPEGLKESDWSSTDSSKRGEFVPSGISW</sequence>
<organism evidence="2 3">
    <name type="scientific">Morchella conica CCBAS932</name>
    <dbReference type="NCBI Taxonomy" id="1392247"/>
    <lineage>
        <taxon>Eukaryota</taxon>
        <taxon>Fungi</taxon>
        <taxon>Dikarya</taxon>
        <taxon>Ascomycota</taxon>
        <taxon>Pezizomycotina</taxon>
        <taxon>Pezizomycetes</taxon>
        <taxon>Pezizales</taxon>
        <taxon>Morchellaceae</taxon>
        <taxon>Morchella</taxon>
    </lineage>
</organism>